<evidence type="ECO:0000313" key="4">
    <source>
        <dbReference type="EMBL" id="KAB7741509.1"/>
    </source>
</evidence>
<comment type="caution">
    <text evidence="4">The sequence shown here is derived from an EMBL/GenBank/DDBJ whole genome shotgun (WGS) entry which is preliminary data.</text>
</comment>
<dbReference type="InterPro" id="IPR000182">
    <property type="entry name" value="GNAT_dom"/>
</dbReference>
<dbReference type="PANTHER" id="PTHR43877">
    <property type="entry name" value="AMINOALKYLPHOSPHONATE N-ACETYLTRANSFERASE-RELATED-RELATED"/>
    <property type="match status" value="1"/>
</dbReference>
<dbReference type="GO" id="GO:0016747">
    <property type="term" value="F:acyltransferase activity, transferring groups other than amino-acyl groups"/>
    <property type="evidence" value="ECO:0007669"/>
    <property type="project" value="InterPro"/>
</dbReference>
<dbReference type="SUPFAM" id="SSF55729">
    <property type="entry name" value="Acyl-CoA N-acyltransferases (Nat)"/>
    <property type="match status" value="1"/>
</dbReference>
<reference evidence="4 5" key="1">
    <citation type="submission" date="2019-09" db="EMBL/GenBank/DDBJ databases">
        <title>Parvibaculum sedimenti sp. nov., isolated from sediment.</title>
        <authorList>
            <person name="Wang Y."/>
        </authorList>
    </citation>
    <scope>NUCLEOTIDE SEQUENCE [LARGE SCALE GENOMIC DNA]</scope>
    <source>
        <strain evidence="4 5">HXT-9</strain>
    </source>
</reference>
<keyword evidence="1 4" id="KW-0808">Transferase</keyword>
<name>A0A6N6VJU3_9HYPH</name>
<dbReference type="Pfam" id="PF00583">
    <property type="entry name" value="Acetyltransf_1"/>
    <property type="match status" value="1"/>
</dbReference>
<evidence type="ECO:0000259" key="3">
    <source>
        <dbReference type="PROSITE" id="PS51186"/>
    </source>
</evidence>
<dbReference type="PANTHER" id="PTHR43877:SF2">
    <property type="entry name" value="AMINOALKYLPHOSPHONATE N-ACETYLTRANSFERASE-RELATED"/>
    <property type="match status" value="1"/>
</dbReference>
<evidence type="ECO:0000256" key="1">
    <source>
        <dbReference type="ARBA" id="ARBA00022679"/>
    </source>
</evidence>
<keyword evidence="2" id="KW-0012">Acyltransferase</keyword>
<organism evidence="4 5">
    <name type="scientific">Parvibaculum sedimenti</name>
    <dbReference type="NCBI Taxonomy" id="2608632"/>
    <lineage>
        <taxon>Bacteria</taxon>
        <taxon>Pseudomonadati</taxon>
        <taxon>Pseudomonadota</taxon>
        <taxon>Alphaproteobacteria</taxon>
        <taxon>Hyphomicrobiales</taxon>
        <taxon>Parvibaculaceae</taxon>
        <taxon>Parvibaculum</taxon>
    </lineage>
</organism>
<dbReference type="Gene3D" id="3.40.630.30">
    <property type="match status" value="1"/>
</dbReference>
<dbReference type="EMBL" id="WESC01000003">
    <property type="protein sequence ID" value="KAB7741509.1"/>
    <property type="molecule type" value="Genomic_DNA"/>
</dbReference>
<protein>
    <submittedName>
        <fullName evidence="4">GNAT family N-acetyltransferase</fullName>
    </submittedName>
</protein>
<feature type="domain" description="N-acetyltransferase" evidence="3">
    <location>
        <begin position="8"/>
        <end position="163"/>
    </location>
</feature>
<sequence length="167" mass="18170">MSAAADNVTIRPASAGDIPALARVWHDAWHSSHAAIDPDVAARRPIEFFNERIGTALPNCAVAVVDDEVVGFASWQGDSIGQVFVMPAFHGHGIAALVIGAAEDALRDEGFGRITLFCRTGNDRARAFYEKQGWEVVGDVPHDLGHMEGRKPVTVWRLEKTLDQVSR</sequence>
<gene>
    <name evidence="4" type="ORF">F2P47_03625</name>
</gene>
<accession>A0A6N6VJU3</accession>
<dbReference type="RefSeq" id="WP_152214812.1">
    <property type="nucleotide sequence ID" value="NZ_JBAQYD010000100.1"/>
</dbReference>
<dbReference type="AlphaFoldDB" id="A0A6N6VJU3"/>
<dbReference type="CDD" id="cd04301">
    <property type="entry name" value="NAT_SF"/>
    <property type="match status" value="1"/>
</dbReference>
<dbReference type="InterPro" id="IPR016181">
    <property type="entry name" value="Acyl_CoA_acyltransferase"/>
</dbReference>
<dbReference type="Proteomes" id="UP000468901">
    <property type="component" value="Unassembled WGS sequence"/>
</dbReference>
<dbReference type="PROSITE" id="PS51186">
    <property type="entry name" value="GNAT"/>
    <property type="match status" value="1"/>
</dbReference>
<proteinExistence type="predicted"/>
<keyword evidence="5" id="KW-1185">Reference proteome</keyword>
<dbReference type="InterPro" id="IPR050832">
    <property type="entry name" value="Bact_Acetyltransf"/>
</dbReference>
<evidence type="ECO:0000313" key="5">
    <source>
        <dbReference type="Proteomes" id="UP000468901"/>
    </source>
</evidence>
<evidence type="ECO:0000256" key="2">
    <source>
        <dbReference type="ARBA" id="ARBA00023315"/>
    </source>
</evidence>